<evidence type="ECO:0000313" key="1">
    <source>
        <dbReference type="EMBL" id="AFK47579.1"/>
    </source>
</evidence>
<dbReference type="AlphaFoldDB" id="I3T4Y7"/>
<name>I3T4Y7_MEDTR</name>
<organism evidence="1">
    <name type="scientific">Medicago truncatula</name>
    <name type="common">Barrel medic</name>
    <name type="synonym">Medicago tribuloides</name>
    <dbReference type="NCBI Taxonomy" id="3880"/>
    <lineage>
        <taxon>Eukaryota</taxon>
        <taxon>Viridiplantae</taxon>
        <taxon>Streptophyta</taxon>
        <taxon>Embryophyta</taxon>
        <taxon>Tracheophyta</taxon>
        <taxon>Spermatophyta</taxon>
        <taxon>Magnoliopsida</taxon>
        <taxon>eudicotyledons</taxon>
        <taxon>Gunneridae</taxon>
        <taxon>Pentapetalae</taxon>
        <taxon>rosids</taxon>
        <taxon>fabids</taxon>
        <taxon>Fabales</taxon>
        <taxon>Fabaceae</taxon>
        <taxon>Papilionoideae</taxon>
        <taxon>50 kb inversion clade</taxon>
        <taxon>NPAAA clade</taxon>
        <taxon>Hologalegina</taxon>
        <taxon>IRL clade</taxon>
        <taxon>Trifolieae</taxon>
        <taxon>Medicago</taxon>
    </lineage>
</organism>
<protein>
    <submittedName>
        <fullName evidence="1">Uncharacterized protein</fullName>
    </submittedName>
</protein>
<dbReference type="EMBL" id="BT147785">
    <property type="protein sequence ID" value="AFK47579.1"/>
    <property type="molecule type" value="mRNA"/>
</dbReference>
<sequence length="29" mass="3136">MRGETTVLQKTVLSSLPFEGLPNACINES</sequence>
<proteinExistence type="evidence at transcript level"/>
<reference evidence="1" key="1">
    <citation type="submission" date="2012-05" db="EMBL/GenBank/DDBJ databases">
        <authorList>
            <person name="Krishnakumar V."/>
            <person name="Cheung F."/>
            <person name="Xiao Y."/>
            <person name="Chan A."/>
            <person name="Moskal W.A."/>
            <person name="Town C.D."/>
        </authorList>
    </citation>
    <scope>NUCLEOTIDE SEQUENCE</scope>
</reference>
<accession>I3T4Y7</accession>